<dbReference type="GO" id="GO:0000725">
    <property type="term" value="P:recombinational repair"/>
    <property type="evidence" value="ECO:0007669"/>
    <property type="project" value="TreeGrafter"/>
</dbReference>
<evidence type="ECO:0000313" key="8">
    <source>
        <dbReference type="EMBL" id="OUM49459.1"/>
    </source>
</evidence>
<accession>A0A1Y3MG96</accession>
<dbReference type="GO" id="GO:0043138">
    <property type="term" value="F:3'-5' DNA helicase activity"/>
    <property type="evidence" value="ECO:0007669"/>
    <property type="project" value="TreeGrafter"/>
</dbReference>
<protein>
    <recommendedName>
        <fullName evidence="7">UvrD-like helicase ATP-binding domain-containing protein</fullName>
    </recommendedName>
</protein>
<dbReference type="AlphaFoldDB" id="A0A1Y3MG96"/>
<proteinExistence type="predicted"/>
<keyword evidence="2 6" id="KW-0378">Hydrolase</keyword>
<evidence type="ECO:0000256" key="6">
    <source>
        <dbReference type="PROSITE-ProRule" id="PRU00560"/>
    </source>
</evidence>
<comment type="caution">
    <text evidence="8">The sequence shown here is derived from an EMBL/GenBank/DDBJ whole genome shotgun (WGS) entry which is preliminary data.</text>
</comment>
<feature type="binding site" evidence="6">
    <location>
        <begin position="54"/>
        <end position="61"/>
    </location>
    <ligand>
        <name>ATP</name>
        <dbReference type="ChEBI" id="CHEBI:30616"/>
    </ligand>
</feature>
<gene>
    <name evidence="8" type="ORF">BW425_07715</name>
</gene>
<dbReference type="GO" id="GO:0016787">
    <property type="term" value="F:hydrolase activity"/>
    <property type="evidence" value="ECO:0007669"/>
    <property type="project" value="UniProtKB-UniRule"/>
</dbReference>
<keyword evidence="4 6" id="KW-0067">ATP-binding</keyword>
<sequence>MTLLDVEHVETKLLEEDLIKELRNIEKIILPVNCEFSSEQRSVILAEKNANIIAGPGSGKTTVLIAKIALVIKRIKDSKKEKGICIITHTNVAVDEIKNQLRKIGISDLEYPNFIGTIHEFFNYFFAHKAYQELYPNKKGIVYDEDMYKKQFIEIFEEYKPLTYTYAPPTSRIKETYLEFYDKSKIDILGYCGDGYKDALIDTFKNMLEKGIFRHNDILSFSRWYIKKYEKQVKNAFANRFSWAFIDEAQDTSNIQYDLLKRIFNNESTILQKFGDPYQSLYTMFSNKKDAWIPSQEKEVDPIELSYSTRFGNSISNVLKTACIEEYTALKGNPNIKSFKPYLLLYKSKENVIEEFLNIVNSLSEKQVEFRDSNKKIGVVGLYHDEVKSYHKKYKKNSDVKPKTETIIKSFYELMIKGMLMYIKEHAPKEKAAYSSKYFYDVLRKPEYLSIKAHMAVYIKEVYLNKGIVSERIKEKIIEMYKEIVELEGIIFKRDDLLNRAINYVCDHTERIYISYQRNQEQSISEQIEQKEQEIYFGTVHAVKGETHKATLLLESEVPKGDYNNPELFYDCTEIFEFLIGEYWDYTKSDRKLYEVIRDGLKTAYVALSRPTHLAAVAINKQNFGKSLDEKKQLAMQAGWEVIELS</sequence>
<dbReference type="InterPro" id="IPR000212">
    <property type="entry name" value="DNA_helicase_UvrD/REP"/>
</dbReference>
<reference evidence="8 9" key="1">
    <citation type="submission" date="2017-02" db="EMBL/GenBank/DDBJ databases">
        <title>Bacillus pseudomycoides isolate FSL K6-0042.</title>
        <authorList>
            <person name="Kovac J."/>
        </authorList>
    </citation>
    <scope>NUCLEOTIDE SEQUENCE [LARGE SCALE GENOMIC DNA]</scope>
    <source>
        <strain evidence="8 9">FSL K6-0042</strain>
    </source>
</reference>
<evidence type="ECO:0000313" key="9">
    <source>
        <dbReference type="Proteomes" id="UP000195321"/>
    </source>
</evidence>
<dbReference type="InterPro" id="IPR013986">
    <property type="entry name" value="DExx_box_DNA_helicase_dom_sf"/>
</dbReference>
<dbReference type="InterPro" id="IPR027417">
    <property type="entry name" value="P-loop_NTPase"/>
</dbReference>
<keyword evidence="1 6" id="KW-0547">Nucleotide-binding</keyword>
<dbReference type="SUPFAM" id="SSF52540">
    <property type="entry name" value="P-loop containing nucleoside triphosphate hydrolases"/>
    <property type="match status" value="1"/>
</dbReference>
<dbReference type="GO" id="GO:0003677">
    <property type="term" value="F:DNA binding"/>
    <property type="evidence" value="ECO:0007669"/>
    <property type="project" value="UniProtKB-KW"/>
</dbReference>
<dbReference type="Gene3D" id="3.40.50.300">
    <property type="entry name" value="P-loop containing nucleotide triphosphate hydrolases"/>
    <property type="match status" value="1"/>
</dbReference>
<evidence type="ECO:0000256" key="1">
    <source>
        <dbReference type="ARBA" id="ARBA00022741"/>
    </source>
</evidence>
<evidence type="ECO:0000256" key="4">
    <source>
        <dbReference type="ARBA" id="ARBA00022840"/>
    </source>
</evidence>
<dbReference type="Proteomes" id="UP000195321">
    <property type="component" value="Unassembled WGS sequence"/>
</dbReference>
<dbReference type="EMBL" id="MWPX01000006">
    <property type="protein sequence ID" value="OUM49459.1"/>
    <property type="molecule type" value="Genomic_DNA"/>
</dbReference>
<dbReference type="PROSITE" id="PS51198">
    <property type="entry name" value="UVRD_HELICASE_ATP_BIND"/>
    <property type="match status" value="1"/>
</dbReference>
<feature type="domain" description="UvrD-like helicase ATP-binding" evidence="7">
    <location>
        <begin position="33"/>
        <end position="312"/>
    </location>
</feature>
<dbReference type="InterPro" id="IPR014016">
    <property type="entry name" value="UvrD-like_ATP-bd"/>
</dbReference>
<evidence type="ECO:0000256" key="5">
    <source>
        <dbReference type="ARBA" id="ARBA00023125"/>
    </source>
</evidence>
<organism evidence="8 9">
    <name type="scientific">Bacillus pseudomycoides</name>
    <dbReference type="NCBI Taxonomy" id="64104"/>
    <lineage>
        <taxon>Bacteria</taxon>
        <taxon>Bacillati</taxon>
        <taxon>Bacillota</taxon>
        <taxon>Bacilli</taxon>
        <taxon>Bacillales</taxon>
        <taxon>Bacillaceae</taxon>
        <taxon>Bacillus</taxon>
        <taxon>Bacillus cereus group</taxon>
    </lineage>
</organism>
<evidence type="ECO:0000259" key="7">
    <source>
        <dbReference type="PROSITE" id="PS51198"/>
    </source>
</evidence>
<keyword evidence="3 6" id="KW-0347">Helicase</keyword>
<dbReference type="PANTHER" id="PTHR11070:SF2">
    <property type="entry name" value="ATP-DEPENDENT DNA HELICASE SRS2"/>
    <property type="match status" value="1"/>
</dbReference>
<dbReference type="GO" id="GO:0005524">
    <property type="term" value="F:ATP binding"/>
    <property type="evidence" value="ECO:0007669"/>
    <property type="project" value="UniProtKB-UniRule"/>
</dbReference>
<dbReference type="Pfam" id="PF00580">
    <property type="entry name" value="UvrD-helicase"/>
    <property type="match status" value="1"/>
</dbReference>
<evidence type="ECO:0000256" key="2">
    <source>
        <dbReference type="ARBA" id="ARBA00022801"/>
    </source>
</evidence>
<evidence type="ECO:0000256" key="3">
    <source>
        <dbReference type="ARBA" id="ARBA00022806"/>
    </source>
</evidence>
<dbReference type="Gene3D" id="1.10.10.160">
    <property type="match status" value="1"/>
</dbReference>
<dbReference type="PANTHER" id="PTHR11070">
    <property type="entry name" value="UVRD / RECB / PCRA DNA HELICASE FAMILY MEMBER"/>
    <property type="match status" value="1"/>
</dbReference>
<name>A0A1Y3MG96_9BACI</name>
<keyword evidence="5" id="KW-0238">DNA-binding</keyword>